<reference evidence="1" key="1">
    <citation type="journal article" date="2020" name="Fungal Divers.">
        <title>Resolving the Mortierellaceae phylogeny through synthesis of multi-gene phylogenetics and phylogenomics.</title>
        <authorList>
            <person name="Vandepol N."/>
            <person name="Liber J."/>
            <person name="Desiro A."/>
            <person name="Na H."/>
            <person name="Kennedy M."/>
            <person name="Barry K."/>
            <person name="Grigoriev I.V."/>
            <person name="Miller A.N."/>
            <person name="O'Donnell K."/>
            <person name="Stajich J.E."/>
            <person name="Bonito G."/>
        </authorList>
    </citation>
    <scope>NUCLEOTIDE SEQUENCE</scope>
    <source>
        <strain evidence="1">NRRL 6426</strain>
    </source>
</reference>
<evidence type="ECO:0000313" key="2">
    <source>
        <dbReference type="Proteomes" id="UP000748756"/>
    </source>
</evidence>
<gene>
    <name evidence="1" type="ORF">BG015_004552</name>
</gene>
<dbReference type="EMBL" id="JAAAUQ010002132">
    <property type="protein sequence ID" value="KAF9127399.1"/>
    <property type="molecule type" value="Genomic_DNA"/>
</dbReference>
<proteinExistence type="predicted"/>
<dbReference type="OrthoDB" id="2338066at2759"/>
<keyword evidence="2" id="KW-1185">Reference proteome</keyword>
<accession>A0A9P5RBA7</accession>
<dbReference type="AlphaFoldDB" id="A0A9P5RBA7"/>
<name>A0A9P5RBA7_9FUNG</name>
<dbReference type="Proteomes" id="UP000748756">
    <property type="component" value="Unassembled WGS sequence"/>
</dbReference>
<comment type="caution">
    <text evidence="1">The sequence shown here is derived from an EMBL/GenBank/DDBJ whole genome shotgun (WGS) entry which is preliminary data.</text>
</comment>
<feature type="non-terminal residue" evidence="1">
    <location>
        <position position="196"/>
    </location>
</feature>
<evidence type="ECO:0000313" key="1">
    <source>
        <dbReference type="EMBL" id="KAF9127399.1"/>
    </source>
</evidence>
<protein>
    <submittedName>
        <fullName evidence="1">Uncharacterized protein</fullName>
    </submittedName>
</protein>
<sequence length="196" mass="22925">MSRFRFSQMDVVLDAKDIVRSFLGKEGGEEKGWLCLGLESFKCRIGGVPRPDVLTRTNGRPLTDPLHTSSTPAESLQIQTHIYTQLSRLTQLRELVLGHHEVDMNYVMFLDEMDTEGEYYDFDNPSQDIQGGYQYGCLDMRLQSGMEQLKELKALRRVEVEAMEVGFFEESEQKWVEENWRKLDWNWKDGFWRDLG</sequence>
<organism evidence="1 2">
    <name type="scientific">Linnemannia schmuckeri</name>
    <dbReference type="NCBI Taxonomy" id="64567"/>
    <lineage>
        <taxon>Eukaryota</taxon>
        <taxon>Fungi</taxon>
        <taxon>Fungi incertae sedis</taxon>
        <taxon>Mucoromycota</taxon>
        <taxon>Mortierellomycotina</taxon>
        <taxon>Mortierellomycetes</taxon>
        <taxon>Mortierellales</taxon>
        <taxon>Mortierellaceae</taxon>
        <taxon>Linnemannia</taxon>
    </lineage>
</organism>